<dbReference type="OrthoDB" id="1115671at2"/>
<dbReference type="InterPro" id="IPR003675">
    <property type="entry name" value="Rce1/LyrA-like_dom"/>
</dbReference>
<accession>A0A364Y6W3</accession>
<proteinExistence type="predicted"/>
<comment type="caution">
    <text evidence="3">The sequence shown here is derived from an EMBL/GenBank/DDBJ whole genome shotgun (WGS) entry which is preliminary data.</text>
</comment>
<keyword evidence="1" id="KW-1133">Transmembrane helix</keyword>
<sequence length="217" mass="24876">MNPTPIISDKRRQLEICAVVSTGIGKFVFMDWLGWKLPFISVAIIAWVAYVIIRQRQEPGILSYWGFRTDNFKEVLRIVLPFGIVAVVLFFIVGCSLNTINLSWHILPILILYPIWGTIQQFLVIGLVAGNSKDLERNKFSNALIIFLTALLFGLLHYPFYWLVAGTFVLALFYGYVYLKARNVYVMGIFHGWLGGLFFYTVVGRDPLQEVFGKFLH</sequence>
<dbReference type="AlphaFoldDB" id="A0A364Y6W3"/>
<evidence type="ECO:0000259" key="2">
    <source>
        <dbReference type="Pfam" id="PF02517"/>
    </source>
</evidence>
<evidence type="ECO:0000256" key="1">
    <source>
        <dbReference type="SAM" id="Phobius"/>
    </source>
</evidence>
<organism evidence="3 4">
    <name type="scientific">Pseudochryseolinea flava</name>
    <dbReference type="NCBI Taxonomy" id="2059302"/>
    <lineage>
        <taxon>Bacteria</taxon>
        <taxon>Pseudomonadati</taxon>
        <taxon>Bacteroidota</taxon>
        <taxon>Cytophagia</taxon>
        <taxon>Cytophagales</taxon>
        <taxon>Fulvivirgaceae</taxon>
        <taxon>Pseudochryseolinea</taxon>
    </lineage>
</organism>
<keyword evidence="1" id="KW-0472">Membrane</keyword>
<feature type="domain" description="CAAX prenyl protease 2/Lysostaphin resistance protein A-like" evidence="2">
    <location>
        <begin position="106"/>
        <end position="192"/>
    </location>
</feature>
<feature type="transmembrane region" description="Helical" evidence="1">
    <location>
        <begin position="162"/>
        <end position="179"/>
    </location>
</feature>
<dbReference type="Pfam" id="PF02517">
    <property type="entry name" value="Rce1-like"/>
    <property type="match status" value="1"/>
</dbReference>
<feature type="transmembrane region" description="Helical" evidence="1">
    <location>
        <begin position="74"/>
        <end position="100"/>
    </location>
</feature>
<gene>
    <name evidence="3" type="ORF">DQQ10_01680</name>
</gene>
<feature type="transmembrane region" description="Helical" evidence="1">
    <location>
        <begin position="184"/>
        <end position="203"/>
    </location>
</feature>
<keyword evidence="4" id="KW-1185">Reference proteome</keyword>
<protein>
    <recommendedName>
        <fullName evidence="2">CAAX prenyl protease 2/Lysostaphin resistance protein A-like domain-containing protein</fullName>
    </recommendedName>
</protein>
<dbReference type="GO" id="GO:0004175">
    <property type="term" value="F:endopeptidase activity"/>
    <property type="evidence" value="ECO:0007669"/>
    <property type="project" value="UniProtKB-ARBA"/>
</dbReference>
<dbReference type="Proteomes" id="UP000251889">
    <property type="component" value="Unassembled WGS sequence"/>
</dbReference>
<evidence type="ECO:0000313" key="3">
    <source>
        <dbReference type="EMBL" id="RAW02844.1"/>
    </source>
</evidence>
<feature type="transmembrane region" description="Helical" evidence="1">
    <location>
        <begin position="35"/>
        <end position="53"/>
    </location>
</feature>
<name>A0A364Y6W3_9BACT</name>
<dbReference type="GO" id="GO:0080120">
    <property type="term" value="P:CAAX-box protein maturation"/>
    <property type="evidence" value="ECO:0007669"/>
    <property type="project" value="UniProtKB-ARBA"/>
</dbReference>
<evidence type="ECO:0000313" key="4">
    <source>
        <dbReference type="Proteomes" id="UP000251889"/>
    </source>
</evidence>
<dbReference type="EMBL" id="QMFY01000001">
    <property type="protein sequence ID" value="RAW02844.1"/>
    <property type="molecule type" value="Genomic_DNA"/>
</dbReference>
<feature type="transmembrane region" description="Helical" evidence="1">
    <location>
        <begin position="106"/>
        <end position="128"/>
    </location>
</feature>
<feature type="transmembrane region" description="Helical" evidence="1">
    <location>
        <begin position="140"/>
        <end position="156"/>
    </location>
</feature>
<dbReference type="RefSeq" id="WP_112745059.1">
    <property type="nucleotide sequence ID" value="NZ_QMFY01000001.1"/>
</dbReference>
<reference evidence="3 4" key="1">
    <citation type="submission" date="2018-06" db="EMBL/GenBank/DDBJ databases">
        <title>Chryseolinea flavus sp. nov., a member of the phylum Bacteroidetes isolated from soil.</title>
        <authorList>
            <person name="Li Y."/>
            <person name="Wang J."/>
        </authorList>
    </citation>
    <scope>NUCLEOTIDE SEQUENCE [LARGE SCALE GENOMIC DNA]</scope>
    <source>
        <strain evidence="3 4">SDU1-6</strain>
    </source>
</reference>
<keyword evidence="1" id="KW-0812">Transmembrane</keyword>